<dbReference type="OrthoDB" id="10508773at2759"/>
<gene>
    <name evidence="1" type="ORF">CEP54_016334</name>
</gene>
<reference evidence="1 2" key="1">
    <citation type="submission" date="2017-06" db="EMBL/GenBank/DDBJ databases">
        <title>Comparative genomic analysis of Ambrosia Fusariam Clade fungi.</title>
        <authorList>
            <person name="Stajich J.E."/>
            <person name="Carrillo J."/>
            <person name="Kijimoto T."/>
            <person name="Eskalen A."/>
            <person name="O'Donnell K."/>
            <person name="Kasson M."/>
        </authorList>
    </citation>
    <scope>NUCLEOTIDE SEQUENCE [LARGE SCALE GENOMIC DNA]</scope>
    <source>
        <strain evidence="1 2">NRRL62584</strain>
    </source>
</reference>
<accession>A0A428NF31</accession>
<dbReference type="EMBL" id="NKCI01000638">
    <property type="protein sequence ID" value="RSL39378.1"/>
    <property type="molecule type" value="Genomic_DNA"/>
</dbReference>
<comment type="caution">
    <text evidence="1">The sequence shown here is derived from an EMBL/GenBank/DDBJ whole genome shotgun (WGS) entry which is preliminary data.</text>
</comment>
<dbReference type="AlphaFoldDB" id="A0A428NF31"/>
<evidence type="ECO:0000313" key="2">
    <source>
        <dbReference type="Proteomes" id="UP000288168"/>
    </source>
</evidence>
<proteinExistence type="predicted"/>
<protein>
    <submittedName>
        <fullName evidence="1">Uncharacterized protein</fullName>
    </submittedName>
</protein>
<sequence length="190" mass="21273">MSERVEERSNENAIDTIVATVFKQGSTWPQDMAERGYTVLFFGNDINRFKPGKKILKDDEVYLALRVGCGHTSQVEQPSWNELQEHLNDYTWYNESKGDIQLEDSGVVLNISDCFGAVSSVDISRLTSEKEGASIESKGNPGPNVVAYGEEVEEVEYLRVHTGLLSLFVYLKTGCSPHVFRDSNTETPEV</sequence>
<name>A0A428NF31_9HYPO</name>
<keyword evidence="2" id="KW-1185">Reference proteome</keyword>
<organism evidence="1 2">
    <name type="scientific">Fusarium duplospermum</name>
    <dbReference type="NCBI Taxonomy" id="1325734"/>
    <lineage>
        <taxon>Eukaryota</taxon>
        <taxon>Fungi</taxon>
        <taxon>Dikarya</taxon>
        <taxon>Ascomycota</taxon>
        <taxon>Pezizomycotina</taxon>
        <taxon>Sordariomycetes</taxon>
        <taxon>Hypocreomycetidae</taxon>
        <taxon>Hypocreales</taxon>
        <taxon>Nectriaceae</taxon>
        <taxon>Fusarium</taxon>
        <taxon>Fusarium solani species complex</taxon>
    </lineage>
</organism>
<evidence type="ECO:0000313" key="1">
    <source>
        <dbReference type="EMBL" id="RSL39378.1"/>
    </source>
</evidence>
<dbReference type="Proteomes" id="UP000288168">
    <property type="component" value="Unassembled WGS sequence"/>
</dbReference>